<dbReference type="InterPro" id="IPR006224">
    <property type="entry name" value="PsdUridine_synth_RluA-like_CS"/>
</dbReference>
<name>A0A9X9SND2_NEISU</name>
<sequence>MWDLVFEHKDFVVINKPCGISVHSESEGDVCLTVSLAQQLGVERVWLVHRLDKATSGLLLFALNRDSAAALSAQFAEKTMRKTYLALGTHKPAKKQGWVKGGMARSRRGTWKLTRDEDNFAVTRFSSQSLKPGLRLFVLQPFTGKTHQLRVAMKSIGSPILGDTLYGGDEAEHLFLHAWRLVFDYRGEHFDIRVAPDKTWPSEIDLSVCLGSDESEEKQ</sequence>
<evidence type="ECO:0000256" key="1">
    <source>
        <dbReference type="ARBA" id="ARBA00010876"/>
    </source>
</evidence>
<dbReference type="InterPro" id="IPR020103">
    <property type="entry name" value="PsdUridine_synth_cat_dom_sf"/>
</dbReference>
<dbReference type="PANTHER" id="PTHR21600">
    <property type="entry name" value="MITOCHONDRIAL RNA PSEUDOURIDINE SYNTHASE"/>
    <property type="match status" value="1"/>
</dbReference>
<reference evidence="3" key="1">
    <citation type="submission" date="2019-05" db="EMBL/GenBank/DDBJ databases">
        <authorList>
            <person name="Hibberd M."/>
        </authorList>
    </citation>
    <scope>NUCLEOTIDE SEQUENCE</scope>
    <source>
        <strain evidence="3">Neisseria_subflava_BgEED23</strain>
    </source>
</reference>
<evidence type="ECO:0000259" key="2">
    <source>
        <dbReference type="Pfam" id="PF00849"/>
    </source>
</evidence>
<dbReference type="Gene3D" id="3.30.2350.10">
    <property type="entry name" value="Pseudouridine synthase"/>
    <property type="match status" value="1"/>
</dbReference>
<organism evidence="3 4">
    <name type="scientific">Neisseria subflava</name>
    <dbReference type="NCBI Taxonomy" id="28449"/>
    <lineage>
        <taxon>Bacteria</taxon>
        <taxon>Pseudomonadati</taxon>
        <taxon>Pseudomonadota</taxon>
        <taxon>Betaproteobacteria</taxon>
        <taxon>Neisseriales</taxon>
        <taxon>Neisseriaceae</taxon>
        <taxon>Neisseria</taxon>
    </lineage>
</organism>
<dbReference type="GO" id="GO:0160141">
    <property type="term" value="F:23S rRNA pseudouridine(955/2504/2580) synthase activity"/>
    <property type="evidence" value="ECO:0007669"/>
    <property type="project" value="UniProtKB-EC"/>
</dbReference>
<gene>
    <name evidence="3" type="primary">rluC_2</name>
    <name evidence="3" type="ORF">ONOEEDHL_00852</name>
</gene>
<dbReference type="NCBIfam" id="TIGR01621">
    <property type="entry name" value="RluA-like"/>
    <property type="match status" value="1"/>
</dbReference>
<accession>A0A9X9SND2</accession>
<evidence type="ECO:0000313" key="4">
    <source>
        <dbReference type="Proteomes" id="UP000626795"/>
    </source>
</evidence>
<dbReference type="CDD" id="cd02869">
    <property type="entry name" value="PseudoU_synth_RluA_like"/>
    <property type="match status" value="1"/>
</dbReference>
<dbReference type="Proteomes" id="UP000626795">
    <property type="component" value="Unassembled WGS sequence"/>
</dbReference>
<dbReference type="GO" id="GO:0000455">
    <property type="term" value="P:enzyme-directed rRNA pseudouridine synthesis"/>
    <property type="evidence" value="ECO:0007669"/>
    <property type="project" value="TreeGrafter"/>
</dbReference>
<feature type="domain" description="Pseudouridine synthase RsuA/RluA-like" evidence="2">
    <location>
        <begin position="10"/>
        <end position="154"/>
    </location>
</feature>
<dbReference type="EMBL" id="CABFLZ010000047">
    <property type="protein sequence ID" value="VTY08915.1"/>
    <property type="molecule type" value="Genomic_DNA"/>
</dbReference>
<proteinExistence type="inferred from homology"/>
<evidence type="ECO:0000313" key="3">
    <source>
        <dbReference type="EMBL" id="VTY08915.1"/>
    </source>
</evidence>
<dbReference type="InterPro" id="IPR006145">
    <property type="entry name" value="PsdUridine_synth_RsuA/RluA"/>
</dbReference>
<protein>
    <submittedName>
        <fullName evidence="3">Ribosomal large subunit pseudouridine synthase C</fullName>
        <ecNumber evidence="3">5.4.99.24</ecNumber>
    </submittedName>
</protein>
<comment type="similarity">
    <text evidence="1">Belongs to the pseudouridine synthase RluA family.</text>
</comment>
<dbReference type="InterPro" id="IPR006508">
    <property type="entry name" value="PsdUridine_synth_RluA-like"/>
</dbReference>
<dbReference type="PANTHER" id="PTHR21600:SF87">
    <property type="entry name" value="RNA PSEUDOURIDYLATE SYNTHASE DOMAIN-CONTAINING PROTEIN 1"/>
    <property type="match status" value="1"/>
</dbReference>
<dbReference type="Pfam" id="PF00849">
    <property type="entry name" value="PseudoU_synth_2"/>
    <property type="match status" value="1"/>
</dbReference>
<dbReference type="GO" id="GO:0003723">
    <property type="term" value="F:RNA binding"/>
    <property type="evidence" value="ECO:0007669"/>
    <property type="project" value="InterPro"/>
</dbReference>
<dbReference type="SUPFAM" id="SSF55120">
    <property type="entry name" value="Pseudouridine synthase"/>
    <property type="match status" value="1"/>
</dbReference>
<comment type="caution">
    <text evidence="3">The sequence shown here is derived from an EMBL/GenBank/DDBJ whole genome shotgun (WGS) entry which is preliminary data.</text>
</comment>
<dbReference type="RefSeq" id="WP_204788683.1">
    <property type="nucleotide sequence ID" value="NZ_CABFLZ010000047.1"/>
</dbReference>
<dbReference type="AlphaFoldDB" id="A0A9X9SND2"/>
<dbReference type="InterPro" id="IPR050188">
    <property type="entry name" value="RluA_PseudoU_synthase"/>
</dbReference>
<keyword evidence="4" id="KW-1185">Reference proteome</keyword>
<dbReference type="PROSITE" id="PS01129">
    <property type="entry name" value="PSI_RLU"/>
    <property type="match status" value="1"/>
</dbReference>
<keyword evidence="3" id="KW-0413">Isomerase</keyword>
<dbReference type="EC" id="5.4.99.24" evidence="3"/>